<evidence type="ECO:0000256" key="2">
    <source>
        <dbReference type="ARBA" id="ARBA00022692"/>
    </source>
</evidence>
<dbReference type="Gene3D" id="1.20.120.1630">
    <property type="match status" value="1"/>
</dbReference>
<gene>
    <name evidence="6" type="ORF">SAMN05444714_3288</name>
</gene>
<dbReference type="GO" id="GO:0032259">
    <property type="term" value="P:methylation"/>
    <property type="evidence" value="ECO:0007669"/>
    <property type="project" value="UniProtKB-KW"/>
</dbReference>
<dbReference type="STRING" id="1123755.SAMN05444714_3288"/>
<keyword evidence="4 5" id="KW-0472">Membrane</keyword>
<dbReference type="Proteomes" id="UP000198926">
    <property type="component" value="Unassembled WGS sequence"/>
</dbReference>
<evidence type="ECO:0000313" key="6">
    <source>
        <dbReference type="EMBL" id="SFS22403.1"/>
    </source>
</evidence>
<keyword evidence="6" id="KW-0489">Methyltransferase</keyword>
<reference evidence="6 7" key="1">
    <citation type="submission" date="2016-10" db="EMBL/GenBank/DDBJ databases">
        <authorList>
            <person name="de Groot N.N."/>
        </authorList>
    </citation>
    <scope>NUCLEOTIDE SEQUENCE [LARGE SCALE GENOMIC DNA]</scope>
    <source>
        <strain evidence="6 7">DSM 29433</strain>
    </source>
</reference>
<dbReference type="EMBL" id="FOZM01000005">
    <property type="protein sequence ID" value="SFS22403.1"/>
    <property type="molecule type" value="Genomic_DNA"/>
</dbReference>
<evidence type="ECO:0000256" key="3">
    <source>
        <dbReference type="ARBA" id="ARBA00022989"/>
    </source>
</evidence>
<keyword evidence="3 5" id="KW-1133">Transmembrane helix</keyword>
<organism evidence="6 7">
    <name type="scientific">Yoonia litorea</name>
    <dbReference type="NCBI Taxonomy" id="1123755"/>
    <lineage>
        <taxon>Bacteria</taxon>
        <taxon>Pseudomonadati</taxon>
        <taxon>Pseudomonadota</taxon>
        <taxon>Alphaproteobacteria</taxon>
        <taxon>Rhodobacterales</taxon>
        <taxon>Paracoccaceae</taxon>
        <taxon>Yoonia</taxon>
    </lineage>
</organism>
<dbReference type="RefSeq" id="WP_165606620.1">
    <property type="nucleotide sequence ID" value="NZ_FOZM01000005.1"/>
</dbReference>
<feature type="transmembrane region" description="Helical" evidence="5">
    <location>
        <begin position="37"/>
        <end position="65"/>
    </location>
</feature>
<dbReference type="AlphaFoldDB" id="A0A1I6N381"/>
<dbReference type="InterPro" id="IPR007318">
    <property type="entry name" value="Phopholipid_MeTrfase"/>
</dbReference>
<feature type="transmembrane region" description="Helical" evidence="5">
    <location>
        <begin position="71"/>
        <end position="90"/>
    </location>
</feature>
<evidence type="ECO:0000256" key="4">
    <source>
        <dbReference type="ARBA" id="ARBA00023136"/>
    </source>
</evidence>
<dbReference type="GO" id="GO:0012505">
    <property type="term" value="C:endomembrane system"/>
    <property type="evidence" value="ECO:0007669"/>
    <property type="project" value="UniProtKB-SubCell"/>
</dbReference>
<sequence>MQNFLVILGLGIAGMTLATILWSIVFPNRRIWPPKRYTTLTPFFVWVPTFTLFGVLILLGVLGWGELEIPSWLRFGFGLPLILIGNLVVWMEVSHFGVPQTGGAKGILRTEGMYRYSRNPQYLADIGMITGWMLLSAAPWAMVVGLAGIVVLIAAPFSEEPWLKDQYGDTFESYASKVRRFF</sequence>
<name>A0A1I6N381_9RHOB</name>
<feature type="transmembrane region" description="Helical" evidence="5">
    <location>
        <begin position="122"/>
        <end position="155"/>
    </location>
</feature>
<comment type="subcellular location">
    <subcellularLocation>
        <location evidence="1">Endomembrane system</location>
        <topology evidence="1">Multi-pass membrane protein</topology>
    </subcellularLocation>
</comment>
<evidence type="ECO:0000256" key="5">
    <source>
        <dbReference type="SAM" id="Phobius"/>
    </source>
</evidence>
<evidence type="ECO:0000313" key="7">
    <source>
        <dbReference type="Proteomes" id="UP000198926"/>
    </source>
</evidence>
<proteinExistence type="predicted"/>
<feature type="transmembrane region" description="Helical" evidence="5">
    <location>
        <begin position="6"/>
        <end position="25"/>
    </location>
</feature>
<evidence type="ECO:0000256" key="1">
    <source>
        <dbReference type="ARBA" id="ARBA00004127"/>
    </source>
</evidence>
<keyword evidence="6" id="KW-0808">Transferase</keyword>
<protein>
    <submittedName>
        <fullName evidence="6">Protein-S-isoprenylcysteine O-methyltransferase Ste14</fullName>
    </submittedName>
</protein>
<keyword evidence="7" id="KW-1185">Reference proteome</keyword>
<dbReference type="GO" id="GO:0008168">
    <property type="term" value="F:methyltransferase activity"/>
    <property type="evidence" value="ECO:0007669"/>
    <property type="project" value="UniProtKB-KW"/>
</dbReference>
<keyword evidence="2 5" id="KW-0812">Transmembrane</keyword>
<dbReference type="Pfam" id="PF04191">
    <property type="entry name" value="PEMT"/>
    <property type="match status" value="1"/>
</dbReference>
<accession>A0A1I6N381</accession>